<evidence type="ECO:0000313" key="1">
    <source>
        <dbReference type="EMBL" id="CAH8386331.1"/>
    </source>
</evidence>
<gene>
    <name evidence="1" type="ORF">ERUC_LOCUS38814</name>
</gene>
<keyword evidence="2" id="KW-1185">Reference proteome</keyword>
<comment type="caution">
    <text evidence="1">The sequence shown here is derived from an EMBL/GenBank/DDBJ whole genome shotgun (WGS) entry which is preliminary data.</text>
</comment>
<sequence length="160" mass="17332">MRSSYTLFGNLIAGRCSNTAEVCLLRLWEARKINKGGETISIDMLVIDENKASELILILTCSACYNDDALLVFSGFSVSDGESAGFVAFDGEITTLKNAELQRFPKLCNVTNVVLENHTGMFACSVTEEATWASSCSVVEPVSSGVTAVGARKFRRMLTL</sequence>
<dbReference type="Proteomes" id="UP001642260">
    <property type="component" value="Unassembled WGS sequence"/>
</dbReference>
<dbReference type="EMBL" id="CAKOAT010708486">
    <property type="protein sequence ID" value="CAH8386331.1"/>
    <property type="molecule type" value="Genomic_DNA"/>
</dbReference>
<accession>A0ABC8LS79</accession>
<organism evidence="1 2">
    <name type="scientific">Eruca vesicaria subsp. sativa</name>
    <name type="common">Garden rocket</name>
    <name type="synonym">Eruca sativa</name>
    <dbReference type="NCBI Taxonomy" id="29727"/>
    <lineage>
        <taxon>Eukaryota</taxon>
        <taxon>Viridiplantae</taxon>
        <taxon>Streptophyta</taxon>
        <taxon>Embryophyta</taxon>
        <taxon>Tracheophyta</taxon>
        <taxon>Spermatophyta</taxon>
        <taxon>Magnoliopsida</taxon>
        <taxon>eudicotyledons</taxon>
        <taxon>Gunneridae</taxon>
        <taxon>Pentapetalae</taxon>
        <taxon>rosids</taxon>
        <taxon>malvids</taxon>
        <taxon>Brassicales</taxon>
        <taxon>Brassicaceae</taxon>
        <taxon>Brassiceae</taxon>
        <taxon>Eruca</taxon>
    </lineage>
</organism>
<name>A0ABC8LS79_ERUVS</name>
<reference evidence="1 2" key="1">
    <citation type="submission" date="2022-03" db="EMBL/GenBank/DDBJ databases">
        <authorList>
            <person name="Macdonald S."/>
            <person name="Ahmed S."/>
            <person name="Newling K."/>
        </authorList>
    </citation>
    <scope>NUCLEOTIDE SEQUENCE [LARGE SCALE GENOMIC DNA]</scope>
</reference>
<protein>
    <submittedName>
        <fullName evidence="1">Uncharacterized protein</fullName>
    </submittedName>
</protein>
<evidence type="ECO:0000313" key="2">
    <source>
        <dbReference type="Proteomes" id="UP001642260"/>
    </source>
</evidence>
<dbReference type="AlphaFoldDB" id="A0ABC8LS79"/>
<proteinExistence type="predicted"/>